<evidence type="ECO:0000256" key="5">
    <source>
        <dbReference type="ARBA" id="ARBA00022692"/>
    </source>
</evidence>
<dbReference type="GO" id="GO:0015288">
    <property type="term" value="F:porin activity"/>
    <property type="evidence" value="ECO:0007669"/>
    <property type="project" value="TreeGrafter"/>
</dbReference>
<evidence type="ECO:0000256" key="3">
    <source>
        <dbReference type="ARBA" id="ARBA00022448"/>
    </source>
</evidence>
<evidence type="ECO:0000313" key="8">
    <source>
        <dbReference type="EMBL" id="KGN80330.1"/>
    </source>
</evidence>
<dbReference type="STRING" id="36874.HQ34_01335"/>
<gene>
    <name evidence="8" type="ORF">HQ35_06550</name>
</gene>
<dbReference type="PANTHER" id="PTHR30026">
    <property type="entry name" value="OUTER MEMBRANE PROTEIN TOLC"/>
    <property type="match status" value="1"/>
</dbReference>
<evidence type="ECO:0000256" key="6">
    <source>
        <dbReference type="ARBA" id="ARBA00023136"/>
    </source>
</evidence>
<evidence type="ECO:0008006" key="10">
    <source>
        <dbReference type="Google" id="ProtNLM"/>
    </source>
</evidence>
<comment type="caution">
    <text evidence="8">The sequence shown here is derived from an EMBL/GenBank/DDBJ whole genome shotgun (WGS) entry which is preliminary data.</text>
</comment>
<sequence length="471" mass="53311">MSEEAKKSSSNLIDTNTMKRYLLTLITLAPLLCGEVAGQERQTILTLDQCVERAHHKSLVIRQGQVDSLLTQDATRSSRYRFLPSLGVSVGHSLDLGRSQDKMGVMQDRSSTGSNVSVGLSYELFSGLNRIAGVKLSDLDHQASKEFLRQSRQELAISVAQLFYNLLYSQDLVRISRAQVELTAQLLSKAEVFVKAGKWAEGKLAELQTQYAQEQLNLIEAENNLELARFDLMQAIEWEDTARPLEIRTSEIDKLLEQARVALLTEGDWTQKAMTMSPALKVSDLRIRSAEQRIAMARAGYFPTLSLGAGYSNSYYYLIDEQFKSMNVPFADQLRNNGRYYVGLSLQIPIFDKFATRYAVRAARQQVSVSKLERERALRKLDKEMRQALLNATTAERKISVAETALKQSELALDYAQKGFEAGRISTYDYAQAKTKQFLSTMEALRAKYDFVYKVQVLKYHTMPEGWQPLD</sequence>
<dbReference type="InterPro" id="IPR003423">
    <property type="entry name" value="OMP_efflux"/>
</dbReference>
<dbReference type="SUPFAM" id="SSF56954">
    <property type="entry name" value="Outer membrane efflux proteins (OEP)"/>
    <property type="match status" value="1"/>
</dbReference>
<evidence type="ECO:0000256" key="7">
    <source>
        <dbReference type="ARBA" id="ARBA00023237"/>
    </source>
</evidence>
<comment type="subcellular location">
    <subcellularLocation>
        <location evidence="1">Cell outer membrane</location>
    </subcellularLocation>
</comment>
<dbReference type="Gene3D" id="1.20.1600.10">
    <property type="entry name" value="Outer membrane efflux proteins (OEP)"/>
    <property type="match status" value="1"/>
</dbReference>
<keyword evidence="5" id="KW-0812">Transmembrane</keyword>
<proteinExistence type="inferred from homology"/>
<evidence type="ECO:0000256" key="1">
    <source>
        <dbReference type="ARBA" id="ARBA00004442"/>
    </source>
</evidence>
<accession>A0A0A2ES70</accession>
<keyword evidence="7" id="KW-0998">Cell outer membrane</keyword>
<dbReference type="GO" id="GO:0009279">
    <property type="term" value="C:cell outer membrane"/>
    <property type="evidence" value="ECO:0007669"/>
    <property type="project" value="UniProtKB-SubCell"/>
</dbReference>
<dbReference type="InterPro" id="IPR051906">
    <property type="entry name" value="TolC-like"/>
</dbReference>
<reference evidence="8 9" key="1">
    <citation type="submission" date="2014-08" db="EMBL/GenBank/DDBJ databases">
        <title>Porphyromonas cangingivalis strain:COT-109_OH1386 Genome sequencing.</title>
        <authorList>
            <person name="Wallis C."/>
            <person name="Deusch O."/>
            <person name="O'Flynn C."/>
            <person name="Davis I."/>
            <person name="Jospin G."/>
            <person name="Darling A.E."/>
            <person name="Coil D.A."/>
            <person name="Alexiev A."/>
            <person name="Horsfall A."/>
            <person name="Kirkwood N."/>
            <person name="Harris S."/>
            <person name="Eisen J.A."/>
        </authorList>
    </citation>
    <scope>NUCLEOTIDE SEQUENCE [LARGE SCALE GENOMIC DNA]</scope>
    <source>
        <strain evidence="9">COT-109 OH1386</strain>
    </source>
</reference>
<name>A0A0A2ES70_PORCN</name>
<evidence type="ECO:0000256" key="2">
    <source>
        <dbReference type="ARBA" id="ARBA00007613"/>
    </source>
</evidence>
<dbReference type="GO" id="GO:0015562">
    <property type="term" value="F:efflux transmembrane transporter activity"/>
    <property type="evidence" value="ECO:0007669"/>
    <property type="project" value="InterPro"/>
</dbReference>
<keyword evidence="9" id="KW-1185">Reference proteome</keyword>
<dbReference type="EMBL" id="JQJD01000043">
    <property type="protein sequence ID" value="KGN80330.1"/>
    <property type="molecule type" value="Genomic_DNA"/>
</dbReference>
<evidence type="ECO:0000313" key="9">
    <source>
        <dbReference type="Proteomes" id="UP000030125"/>
    </source>
</evidence>
<keyword evidence="6" id="KW-0472">Membrane</keyword>
<dbReference type="Proteomes" id="UP000030125">
    <property type="component" value="Unassembled WGS sequence"/>
</dbReference>
<keyword evidence="3" id="KW-0813">Transport</keyword>
<dbReference type="AlphaFoldDB" id="A0A0A2ES70"/>
<organism evidence="8 9">
    <name type="scientific">Porphyromonas cangingivalis</name>
    <dbReference type="NCBI Taxonomy" id="36874"/>
    <lineage>
        <taxon>Bacteria</taxon>
        <taxon>Pseudomonadati</taxon>
        <taxon>Bacteroidota</taxon>
        <taxon>Bacteroidia</taxon>
        <taxon>Bacteroidales</taxon>
        <taxon>Porphyromonadaceae</taxon>
        <taxon>Porphyromonas</taxon>
    </lineage>
</organism>
<dbReference type="eggNOG" id="COG1538">
    <property type="taxonomic scope" value="Bacteria"/>
</dbReference>
<dbReference type="GO" id="GO:1990281">
    <property type="term" value="C:efflux pump complex"/>
    <property type="evidence" value="ECO:0007669"/>
    <property type="project" value="TreeGrafter"/>
</dbReference>
<protein>
    <recommendedName>
        <fullName evidence="10">Outer membrane protein</fullName>
    </recommendedName>
</protein>
<dbReference type="PANTHER" id="PTHR30026:SF20">
    <property type="entry name" value="OUTER MEMBRANE PROTEIN TOLC"/>
    <property type="match status" value="1"/>
</dbReference>
<comment type="similarity">
    <text evidence="2">Belongs to the outer membrane factor (OMF) (TC 1.B.17) family.</text>
</comment>
<keyword evidence="4" id="KW-1134">Transmembrane beta strand</keyword>
<dbReference type="Pfam" id="PF02321">
    <property type="entry name" value="OEP"/>
    <property type="match status" value="2"/>
</dbReference>
<evidence type="ECO:0000256" key="4">
    <source>
        <dbReference type="ARBA" id="ARBA00022452"/>
    </source>
</evidence>